<dbReference type="GO" id="GO:0046872">
    <property type="term" value="F:metal ion binding"/>
    <property type="evidence" value="ECO:0007669"/>
    <property type="project" value="UniProtKB-UniRule"/>
</dbReference>
<keyword evidence="4" id="KW-1185">Reference proteome</keyword>
<evidence type="ECO:0000256" key="1">
    <source>
        <dbReference type="RuleBase" id="RU365090"/>
    </source>
</evidence>
<dbReference type="GO" id="GO:0005524">
    <property type="term" value="F:ATP binding"/>
    <property type="evidence" value="ECO:0007669"/>
    <property type="project" value="UniProtKB-UniRule"/>
</dbReference>
<dbReference type="PANTHER" id="PTHR10192">
    <property type="entry name" value="MOLYBDOPTERIN BIOSYNTHESIS PROTEIN"/>
    <property type="match status" value="1"/>
</dbReference>
<keyword evidence="1" id="KW-0460">Magnesium</keyword>
<dbReference type="InterPro" id="IPR000270">
    <property type="entry name" value="PB1_dom"/>
</dbReference>
<sequence length="287" mass="31690">MLMLNVLGQGCDINKDDVVLKSGERLGAAEIGLLATVGVMIVKVYPSPTIAVLSTGDELVEPTTANLSCGQHEDVVDLPVIDLVLFVDYLIDFRGSELNVINGLEGGALNVINQLEGSALNAFEGEDIYEELSLDEFNELEHQHEDIIDQLVIEYVRVDHGVIGYRGGELDVISGGGVTTLNGVEYWKGQALSTTPEPSVVIFAIKLSARVWLGHRRQWVVDIRYGWNWLNLGTFRTAEGAPLAAESVELEQLVKERLLFEAGTYKIEYKDEDDELILINCDKDLEE</sequence>
<proteinExistence type="inferred from homology"/>
<comment type="cofactor">
    <cofactor evidence="1">
        <name>Mg(2+)</name>
        <dbReference type="ChEBI" id="CHEBI:18420"/>
    </cofactor>
</comment>
<dbReference type="GO" id="GO:0061599">
    <property type="term" value="F:molybdopterin molybdotransferase activity"/>
    <property type="evidence" value="ECO:0007669"/>
    <property type="project" value="UniProtKB-UniRule"/>
</dbReference>
<keyword evidence="1" id="KW-0808">Transferase</keyword>
<dbReference type="GO" id="GO:0061598">
    <property type="term" value="F:molybdopterin adenylyltransferase activity"/>
    <property type="evidence" value="ECO:0007669"/>
    <property type="project" value="UniProtKB-UniRule"/>
</dbReference>
<dbReference type="InterPro" id="IPR038987">
    <property type="entry name" value="MoeA-like"/>
</dbReference>
<dbReference type="Pfam" id="PF00564">
    <property type="entry name" value="PB1"/>
    <property type="match status" value="1"/>
</dbReference>
<dbReference type="PANTHER" id="PTHR10192:SF5">
    <property type="entry name" value="GEPHYRIN"/>
    <property type="match status" value="1"/>
</dbReference>
<comment type="pathway">
    <text evidence="1">Cofactor biosynthesis; molybdopterin biosynthesis.</text>
</comment>
<dbReference type="EC" id="2.7.7.75" evidence="1"/>
<comment type="catalytic activity">
    <reaction evidence="1">
        <text>adenylyl-molybdopterin + molybdate = Mo-molybdopterin + AMP + H(+)</text>
        <dbReference type="Rhea" id="RHEA:35047"/>
        <dbReference type="ChEBI" id="CHEBI:15378"/>
        <dbReference type="ChEBI" id="CHEBI:36264"/>
        <dbReference type="ChEBI" id="CHEBI:62727"/>
        <dbReference type="ChEBI" id="CHEBI:71302"/>
        <dbReference type="ChEBI" id="CHEBI:456215"/>
    </reaction>
</comment>
<dbReference type="SUPFAM" id="SSF54277">
    <property type="entry name" value="CAD &amp; PB1 domains"/>
    <property type="match status" value="1"/>
</dbReference>
<dbReference type="GO" id="GO:0005829">
    <property type="term" value="C:cytosol"/>
    <property type="evidence" value="ECO:0007669"/>
    <property type="project" value="TreeGrafter"/>
</dbReference>
<evidence type="ECO:0000259" key="2">
    <source>
        <dbReference type="Pfam" id="PF00564"/>
    </source>
</evidence>
<keyword evidence="1" id="KW-0479">Metal-binding</keyword>
<dbReference type="EC" id="2.10.1.1" evidence="1"/>
<protein>
    <recommendedName>
        <fullName evidence="1">Molybdopterin biosynthesis protein CNX1</fullName>
    </recommendedName>
    <alternativeName>
        <fullName evidence="1">Molybdenum cofactor biosynthesis enzyme CNX1</fullName>
    </alternativeName>
    <domain>
        <recommendedName>
            <fullName evidence="1">Molybdopterin molybdenumtransferase</fullName>
            <shortName evidence="1">MPT Mo-transferase</shortName>
            <ecNumber evidence="1">2.10.1.1</ecNumber>
        </recommendedName>
        <alternativeName>
            <fullName evidence="1">Domain E</fullName>
        </alternativeName>
    </domain>
    <domain>
        <recommendedName>
            <fullName evidence="1">Molybdopterin adenylyltransferase</fullName>
            <shortName evidence="1">MPT adenylyltransferase</shortName>
            <ecNumber evidence="1">2.7.7.75</ecNumber>
        </recommendedName>
        <alternativeName>
            <fullName evidence="1">Domain G</fullName>
        </alternativeName>
    </domain>
</protein>
<dbReference type="AlphaFoldDB" id="A0AAV6LPW3"/>
<dbReference type="Gene3D" id="3.90.105.10">
    <property type="entry name" value="Molybdopterin biosynthesis moea protein, domain 2"/>
    <property type="match status" value="1"/>
</dbReference>
<feature type="domain" description="PB1" evidence="2">
    <location>
        <begin position="249"/>
        <end position="287"/>
    </location>
</feature>
<dbReference type="SUPFAM" id="SSF63882">
    <property type="entry name" value="MoeA N-terminal region -like"/>
    <property type="match status" value="1"/>
</dbReference>
<comment type="similarity">
    <text evidence="1">Belongs to the MoeA family.</text>
</comment>
<dbReference type="GO" id="GO:0006777">
    <property type="term" value="P:Mo-molybdopterin cofactor biosynthetic process"/>
    <property type="evidence" value="ECO:0007669"/>
    <property type="project" value="UniProtKB-UniRule"/>
</dbReference>
<comment type="function">
    <text evidence="1">Catalyzes two steps in the biosynthesis of the molybdenum cofactor. In the first step, molybdopterin is adenylated. Subsequently, molybdate is inserted into adenylated molybdopterin and AMP is released.</text>
</comment>
<name>A0AAV6LPW3_9ERIC</name>
<organism evidence="3 4">
    <name type="scientific">Rhododendron griersonianum</name>
    <dbReference type="NCBI Taxonomy" id="479676"/>
    <lineage>
        <taxon>Eukaryota</taxon>
        <taxon>Viridiplantae</taxon>
        <taxon>Streptophyta</taxon>
        <taxon>Embryophyta</taxon>
        <taxon>Tracheophyta</taxon>
        <taxon>Spermatophyta</taxon>
        <taxon>Magnoliopsida</taxon>
        <taxon>eudicotyledons</taxon>
        <taxon>Gunneridae</taxon>
        <taxon>Pentapetalae</taxon>
        <taxon>asterids</taxon>
        <taxon>Ericales</taxon>
        <taxon>Ericaceae</taxon>
        <taxon>Ericoideae</taxon>
        <taxon>Rhodoreae</taxon>
        <taxon>Rhododendron</taxon>
    </lineage>
</organism>
<evidence type="ECO:0000313" key="4">
    <source>
        <dbReference type="Proteomes" id="UP000823749"/>
    </source>
</evidence>
<comment type="catalytic activity">
    <reaction evidence="1">
        <text>molybdopterin + ATP + H(+) = adenylyl-molybdopterin + diphosphate</text>
        <dbReference type="Rhea" id="RHEA:31331"/>
        <dbReference type="ChEBI" id="CHEBI:15378"/>
        <dbReference type="ChEBI" id="CHEBI:30616"/>
        <dbReference type="ChEBI" id="CHEBI:33019"/>
        <dbReference type="ChEBI" id="CHEBI:58698"/>
        <dbReference type="ChEBI" id="CHEBI:62727"/>
    </reaction>
</comment>
<comment type="caution">
    <text evidence="3">The sequence shown here is derived from an EMBL/GenBank/DDBJ whole genome shotgun (WGS) entry which is preliminary data.</text>
</comment>
<gene>
    <name evidence="3" type="ORF">RHGRI_002104</name>
</gene>
<dbReference type="EMBL" id="JACTNZ010000001">
    <property type="protein sequence ID" value="KAG5566414.1"/>
    <property type="molecule type" value="Genomic_DNA"/>
</dbReference>
<keyword evidence="1" id="KW-0500">Molybdenum</keyword>
<dbReference type="CDD" id="cd05992">
    <property type="entry name" value="PB1"/>
    <property type="match status" value="1"/>
</dbReference>
<dbReference type="Proteomes" id="UP000823749">
    <property type="component" value="Chromosome 1"/>
</dbReference>
<keyword evidence="1" id="KW-0501">Molybdenum cofactor biosynthesis</keyword>
<evidence type="ECO:0000313" key="3">
    <source>
        <dbReference type="EMBL" id="KAG5566414.1"/>
    </source>
</evidence>
<accession>A0AAV6LPW3</accession>
<dbReference type="InterPro" id="IPR036135">
    <property type="entry name" value="MoeA_linker/N_sf"/>
</dbReference>
<reference evidence="3" key="1">
    <citation type="submission" date="2020-08" db="EMBL/GenBank/DDBJ databases">
        <title>Plant Genome Project.</title>
        <authorList>
            <person name="Zhang R.-G."/>
        </authorList>
    </citation>
    <scope>NUCLEOTIDE SEQUENCE</scope>
    <source>
        <strain evidence="3">WSP0</strain>
        <tissue evidence="3">Leaf</tissue>
    </source>
</reference>